<feature type="transmembrane region" description="Helical" evidence="7">
    <location>
        <begin position="76"/>
        <end position="98"/>
    </location>
</feature>
<dbReference type="InterPro" id="IPR038377">
    <property type="entry name" value="Na/Glc_symporter_sf"/>
</dbReference>
<dbReference type="PROSITE" id="PS50283">
    <property type="entry name" value="NA_SOLUT_SYMP_3"/>
    <property type="match status" value="1"/>
</dbReference>
<keyword evidence="5 7" id="KW-0472">Membrane</keyword>
<feature type="transmembrane region" description="Helical" evidence="7">
    <location>
        <begin position="34"/>
        <end position="56"/>
    </location>
</feature>
<dbReference type="PANTHER" id="PTHR11819:SF195">
    <property type="entry name" value="SODIUM_GLUCOSE COTRANSPORTER 4"/>
    <property type="match status" value="1"/>
</dbReference>
<dbReference type="PANTHER" id="PTHR11819">
    <property type="entry name" value="SOLUTE CARRIER FAMILY 5"/>
    <property type="match status" value="1"/>
</dbReference>
<proteinExistence type="inferred from homology"/>
<evidence type="ECO:0000256" key="3">
    <source>
        <dbReference type="ARBA" id="ARBA00022692"/>
    </source>
</evidence>
<keyword evidence="3 7" id="KW-0812">Transmembrane</keyword>
<evidence type="ECO:0000313" key="8">
    <source>
        <dbReference type="EMBL" id="MDV2682887.1"/>
    </source>
</evidence>
<feature type="transmembrane region" description="Helical" evidence="7">
    <location>
        <begin position="535"/>
        <end position="557"/>
    </location>
</feature>
<feature type="transmembrane region" description="Helical" evidence="7">
    <location>
        <begin position="412"/>
        <end position="428"/>
    </location>
</feature>
<feature type="transmembrane region" description="Helical" evidence="7">
    <location>
        <begin position="192"/>
        <end position="212"/>
    </location>
</feature>
<feature type="transmembrane region" description="Helical" evidence="7">
    <location>
        <begin position="327"/>
        <end position="357"/>
    </location>
</feature>
<keyword evidence="9" id="KW-1185">Reference proteome</keyword>
<evidence type="ECO:0000256" key="5">
    <source>
        <dbReference type="ARBA" id="ARBA00023136"/>
    </source>
</evidence>
<dbReference type="EMBL" id="JAWJBA010000001">
    <property type="protein sequence ID" value="MDV2682887.1"/>
    <property type="molecule type" value="Genomic_DNA"/>
</dbReference>
<organism evidence="8 9">
    <name type="scientific">Alkalihalophilus lindianensis</name>
    <dbReference type="NCBI Taxonomy" id="1630542"/>
    <lineage>
        <taxon>Bacteria</taxon>
        <taxon>Bacillati</taxon>
        <taxon>Bacillota</taxon>
        <taxon>Bacilli</taxon>
        <taxon>Bacillales</taxon>
        <taxon>Bacillaceae</taxon>
        <taxon>Alkalihalophilus</taxon>
    </lineage>
</organism>
<feature type="transmembrane region" description="Helical" evidence="7">
    <location>
        <begin position="282"/>
        <end position="307"/>
    </location>
</feature>
<evidence type="ECO:0000256" key="2">
    <source>
        <dbReference type="ARBA" id="ARBA00006434"/>
    </source>
</evidence>
<accession>A0ABU3X4T3</accession>
<feature type="transmembrane region" description="Helical" evidence="7">
    <location>
        <begin position="119"/>
        <end position="139"/>
    </location>
</feature>
<dbReference type="Proteomes" id="UP001287282">
    <property type="component" value="Unassembled WGS sequence"/>
</dbReference>
<keyword evidence="4 7" id="KW-1133">Transmembrane helix</keyword>
<dbReference type="Pfam" id="PF00474">
    <property type="entry name" value="SSF"/>
    <property type="match status" value="1"/>
</dbReference>
<gene>
    <name evidence="8" type="ORF">RYX56_00720</name>
</gene>
<comment type="similarity">
    <text evidence="2 6">Belongs to the sodium:solute symporter (SSF) (TC 2.A.21) family.</text>
</comment>
<feature type="transmembrane region" description="Helical" evidence="7">
    <location>
        <begin position="378"/>
        <end position="400"/>
    </location>
</feature>
<evidence type="ECO:0000256" key="1">
    <source>
        <dbReference type="ARBA" id="ARBA00004141"/>
    </source>
</evidence>
<feature type="transmembrane region" description="Helical" evidence="7">
    <location>
        <begin position="506"/>
        <end position="529"/>
    </location>
</feature>
<dbReference type="Gene3D" id="1.20.1730.10">
    <property type="entry name" value="Sodium/glucose cotransporter"/>
    <property type="match status" value="1"/>
</dbReference>
<dbReference type="CDD" id="cd10328">
    <property type="entry name" value="SLC5sbd_YidK"/>
    <property type="match status" value="1"/>
</dbReference>
<comment type="subcellular location">
    <subcellularLocation>
        <location evidence="1">Membrane</location>
        <topology evidence="1">Multi-pass membrane protein</topology>
    </subcellularLocation>
</comment>
<evidence type="ECO:0000256" key="4">
    <source>
        <dbReference type="ARBA" id="ARBA00022989"/>
    </source>
</evidence>
<feature type="transmembrane region" description="Helical" evidence="7">
    <location>
        <begin position="159"/>
        <end position="180"/>
    </location>
</feature>
<protein>
    <submittedName>
        <fullName evidence="8">Solute:sodium symporter family transporter</fullName>
    </submittedName>
</protein>
<dbReference type="InterPro" id="IPR001734">
    <property type="entry name" value="Na/solute_symporter"/>
</dbReference>
<sequence>MFWVILASFLIYTLFVMWFSWYKTRGTDLSSSDGYFLGGRSLTGIVIASSLILTNLSTEQIVGLNGQAYSESMAVMAWEVTAPLALIFMAIIFLPRYLKTGIATIPDFLEQRFDLRTRQVVSVLFLMGYATVFLPTVLYSGSLVIDGIFGLTTLTNLSTFQIVLFISLMIGLISCGYVILGGLRATAYSDTINGIGLIIGGLTIPVLALIVIGSGNFFEGVGQLIDANPTKLNALGNHESPVPWSILITGMFFNNLFYWCTNQSIIQRSLAARNLAEGQKGVLFAGIFKIFGMTFLVLPGIIAYLLYGNTLANADTAYPTLITDVMPVVLSGFLAAVLFGAILSSFNNVITSSITLFTLDIFKPIFKPNAKEKELVKVGRVFAACLATVAVLIAPLIIYAPSGLFYYLNEMNGFYSLPILAMIVVGFFTKRVPALAAKVVVVTHIFFYGISKFIIPDVNFLYVLAVLFPLNVLTMLIIGRWKPMEVPYEMRDSQVVDVTPWKHVKWFSALIVVLMVGVYALFSPIGIAAAEEGYYSPWSVVFLGLSLLFVAVVIWFWRDTNHKLDRKFNYEQVDKKEIDFEQTITMEKKGS</sequence>
<dbReference type="NCBIfam" id="NF007790">
    <property type="entry name" value="PRK10484.1"/>
    <property type="match status" value="1"/>
</dbReference>
<feature type="transmembrane region" description="Helical" evidence="7">
    <location>
        <begin position="6"/>
        <end position="22"/>
    </location>
</feature>
<feature type="transmembrane region" description="Helical" evidence="7">
    <location>
        <begin position="461"/>
        <end position="481"/>
    </location>
</feature>
<evidence type="ECO:0000313" key="9">
    <source>
        <dbReference type="Proteomes" id="UP001287282"/>
    </source>
</evidence>
<dbReference type="RefSeq" id="WP_317120221.1">
    <property type="nucleotide sequence ID" value="NZ_JAWJBA010000001.1"/>
</dbReference>
<feature type="transmembrane region" description="Helical" evidence="7">
    <location>
        <begin position="435"/>
        <end position="455"/>
    </location>
</feature>
<name>A0ABU3X4T3_9BACI</name>
<comment type="caution">
    <text evidence="8">The sequence shown here is derived from an EMBL/GenBank/DDBJ whole genome shotgun (WGS) entry which is preliminary data.</text>
</comment>
<evidence type="ECO:0000256" key="6">
    <source>
        <dbReference type="RuleBase" id="RU362091"/>
    </source>
</evidence>
<evidence type="ECO:0000256" key="7">
    <source>
        <dbReference type="SAM" id="Phobius"/>
    </source>
</evidence>
<dbReference type="NCBIfam" id="TIGR00813">
    <property type="entry name" value="sss"/>
    <property type="match status" value="1"/>
</dbReference>
<reference evidence="8 9" key="1">
    <citation type="submission" date="2023-10" db="EMBL/GenBank/DDBJ databases">
        <title>Screening of Alkalihalobacillus lindianensis BZ-TG-R113 and Its Alleviation of Salt Stress on Rapeseed Growth.</title>
        <authorList>
            <person name="Zhao B."/>
            <person name="Guo T."/>
        </authorList>
    </citation>
    <scope>NUCLEOTIDE SEQUENCE [LARGE SCALE GENOMIC DNA]</scope>
    <source>
        <strain evidence="8 9">BZ-TG-R113</strain>
    </source>
</reference>
<feature type="transmembrane region" description="Helical" evidence="7">
    <location>
        <begin position="242"/>
        <end position="261"/>
    </location>
</feature>